<evidence type="ECO:0000313" key="2">
    <source>
        <dbReference type="Proteomes" id="UP000797356"/>
    </source>
</evidence>
<sequence>MPHRVDSSCLGLCHVDHDGTEMPSSFHPYLSTGYAEFSIKEAVRAYSIDLHIDYSGTSTVHHPVGYFVVPHVWNRQHQRRYDFSDHERTRDARLKKIGELYRGYKVKIYRGWLEHRQDTPEELVPWIQDCPLS</sequence>
<name>A0A8K0I0K0_COCNU</name>
<gene>
    <name evidence="1" type="ORF">COCNU_02G015380</name>
</gene>
<evidence type="ECO:0000313" key="1">
    <source>
        <dbReference type="EMBL" id="KAG1331570.1"/>
    </source>
</evidence>
<organism evidence="1 2">
    <name type="scientific">Cocos nucifera</name>
    <name type="common">Coconut palm</name>
    <dbReference type="NCBI Taxonomy" id="13894"/>
    <lineage>
        <taxon>Eukaryota</taxon>
        <taxon>Viridiplantae</taxon>
        <taxon>Streptophyta</taxon>
        <taxon>Embryophyta</taxon>
        <taxon>Tracheophyta</taxon>
        <taxon>Spermatophyta</taxon>
        <taxon>Magnoliopsida</taxon>
        <taxon>Liliopsida</taxon>
        <taxon>Arecaceae</taxon>
        <taxon>Arecoideae</taxon>
        <taxon>Cocoseae</taxon>
        <taxon>Attaleinae</taxon>
        <taxon>Cocos</taxon>
    </lineage>
</organism>
<keyword evidence="2" id="KW-1185">Reference proteome</keyword>
<proteinExistence type="predicted"/>
<reference evidence="1" key="1">
    <citation type="journal article" date="2017" name="Gigascience">
        <title>The genome draft of coconut (Cocos nucifera).</title>
        <authorList>
            <person name="Xiao Y."/>
            <person name="Xu P."/>
            <person name="Fan H."/>
            <person name="Baudouin L."/>
            <person name="Xia W."/>
            <person name="Bocs S."/>
            <person name="Xu J."/>
            <person name="Li Q."/>
            <person name="Guo A."/>
            <person name="Zhou L."/>
            <person name="Li J."/>
            <person name="Wu Y."/>
            <person name="Ma Z."/>
            <person name="Armero A."/>
            <person name="Issali A.E."/>
            <person name="Liu N."/>
            <person name="Peng M."/>
            <person name="Yang Y."/>
        </authorList>
    </citation>
    <scope>NUCLEOTIDE SEQUENCE</scope>
    <source>
        <tissue evidence="1">Spear leaf of Hainan Tall coconut</tissue>
    </source>
</reference>
<dbReference type="EMBL" id="CM017873">
    <property type="protein sequence ID" value="KAG1331570.1"/>
    <property type="molecule type" value="Genomic_DNA"/>
</dbReference>
<accession>A0A8K0I0K0</accession>
<dbReference type="AlphaFoldDB" id="A0A8K0I0K0"/>
<comment type="caution">
    <text evidence="1">The sequence shown here is derived from an EMBL/GenBank/DDBJ whole genome shotgun (WGS) entry which is preliminary data.</text>
</comment>
<reference evidence="1" key="2">
    <citation type="submission" date="2019-07" db="EMBL/GenBank/DDBJ databases">
        <authorList>
            <person name="Yang Y."/>
            <person name="Bocs S."/>
            <person name="Baudouin L."/>
        </authorList>
    </citation>
    <scope>NUCLEOTIDE SEQUENCE</scope>
    <source>
        <tissue evidence="1">Spear leaf of Hainan Tall coconut</tissue>
    </source>
</reference>
<protein>
    <submittedName>
        <fullName evidence="1">Uncharacterized protein</fullName>
    </submittedName>
</protein>
<dbReference type="Proteomes" id="UP000797356">
    <property type="component" value="Chromosome 2"/>
</dbReference>